<dbReference type="OMA" id="KCFRKFV"/>
<dbReference type="STRING" id="4533.J3N0V6"/>
<keyword evidence="13" id="KW-1185">Reference proteome</keyword>
<proteinExistence type="predicted"/>
<dbReference type="InterPro" id="IPR002110">
    <property type="entry name" value="Ankyrin_rpt"/>
</dbReference>
<feature type="domain" description="PGG" evidence="10">
    <location>
        <begin position="949"/>
        <end position="1053"/>
    </location>
</feature>
<feature type="transmembrane region" description="Helical" evidence="9">
    <location>
        <begin position="1036"/>
        <end position="1054"/>
    </location>
</feature>
<dbReference type="Pfam" id="PF12796">
    <property type="entry name" value="Ank_2"/>
    <property type="match status" value="3"/>
</dbReference>
<evidence type="ECO:0000256" key="3">
    <source>
        <dbReference type="ARBA" id="ARBA00022737"/>
    </source>
</evidence>
<dbReference type="Pfam" id="PF00023">
    <property type="entry name" value="Ank"/>
    <property type="match status" value="1"/>
</dbReference>
<feature type="repeat" description="ANK" evidence="7">
    <location>
        <begin position="468"/>
        <end position="501"/>
    </location>
</feature>
<evidence type="ECO:0000313" key="13">
    <source>
        <dbReference type="Proteomes" id="UP000006038"/>
    </source>
</evidence>
<feature type="region of interest" description="Disordered" evidence="8">
    <location>
        <begin position="279"/>
        <end position="305"/>
    </location>
</feature>
<dbReference type="EnsemblPlants" id="OB10G11540.1">
    <property type="protein sequence ID" value="OB10G11540.1"/>
    <property type="gene ID" value="OB10G11540"/>
</dbReference>
<comment type="subcellular location">
    <subcellularLocation>
        <location evidence="1">Membrane</location>
        <topology evidence="1">Multi-pass membrane protein</topology>
    </subcellularLocation>
</comment>
<evidence type="ECO:0000259" key="11">
    <source>
        <dbReference type="Pfam" id="PF14244"/>
    </source>
</evidence>
<dbReference type="Pfam" id="PF14244">
    <property type="entry name" value="Retrotran_gag_3"/>
    <property type="match status" value="1"/>
</dbReference>
<keyword evidence="6 9" id="KW-0472">Membrane</keyword>
<reference evidence="12" key="2">
    <citation type="submission" date="2013-04" db="UniProtKB">
        <authorList>
            <consortium name="EnsemblPlants"/>
        </authorList>
    </citation>
    <scope>IDENTIFICATION</scope>
</reference>
<evidence type="ECO:0000256" key="1">
    <source>
        <dbReference type="ARBA" id="ARBA00004141"/>
    </source>
</evidence>
<evidence type="ECO:0000259" key="10">
    <source>
        <dbReference type="Pfam" id="PF13962"/>
    </source>
</evidence>
<evidence type="ECO:0000256" key="2">
    <source>
        <dbReference type="ARBA" id="ARBA00022692"/>
    </source>
</evidence>
<name>J3N0V6_ORYBR</name>
<feature type="transmembrane region" description="Helical" evidence="9">
    <location>
        <begin position="990"/>
        <end position="1015"/>
    </location>
</feature>
<organism evidence="12">
    <name type="scientific">Oryza brachyantha</name>
    <name type="common">malo sina</name>
    <dbReference type="NCBI Taxonomy" id="4533"/>
    <lineage>
        <taxon>Eukaryota</taxon>
        <taxon>Viridiplantae</taxon>
        <taxon>Streptophyta</taxon>
        <taxon>Embryophyta</taxon>
        <taxon>Tracheophyta</taxon>
        <taxon>Spermatophyta</taxon>
        <taxon>Magnoliopsida</taxon>
        <taxon>Liliopsida</taxon>
        <taxon>Poales</taxon>
        <taxon>Poaceae</taxon>
        <taxon>BOP clade</taxon>
        <taxon>Oryzoideae</taxon>
        <taxon>Oryzeae</taxon>
        <taxon>Oryzinae</taxon>
        <taxon>Oryza</taxon>
    </lineage>
</organism>
<dbReference type="PANTHER" id="PTHR24186">
    <property type="entry name" value="PROTEIN PHOSPHATASE 1 REGULATORY SUBUNIT"/>
    <property type="match status" value="1"/>
</dbReference>
<evidence type="ECO:0000313" key="12">
    <source>
        <dbReference type="EnsemblPlants" id="OB10G11540.1"/>
    </source>
</evidence>
<dbReference type="Gene3D" id="1.25.40.20">
    <property type="entry name" value="Ankyrin repeat-containing domain"/>
    <property type="match status" value="3"/>
</dbReference>
<evidence type="ECO:0000256" key="5">
    <source>
        <dbReference type="ARBA" id="ARBA00023043"/>
    </source>
</evidence>
<dbReference type="eggNOG" id="KOG0017">
    <property type="taxonomic scope" value="Eukaryota"/>
</dbReference>
<dbReference type="PANTHER" id="PTHR24186:SF54">
    <property type="entry name" value="PGG DOMAIN-CONTAINING PROTEIN"/>
    <property type="match status" value="1"/>
</dbReference>
<dbReference type="Gramene" id="OB10G11540.1">
    <property type="protein sequence ID" value="OB10G11540.1"/>
    <property type="gene ID" value="OB10G11540"/>
</dbReference>
<dbReference type="InterPro" id="IPR026961">
    <property type="entry name" value="PGG_dom"/>
</dbReference>
<feature type="region of interest" description="Disordered" evidence="8">
    <location>
        <begin position="52"/>
        <end position="77"/>
    </location>
</feature>
<dbReference type="Pfam" id="PF14223">
    <property type="entry name" value="Retrotran_gag_2"/>
    <property type="match status" value="1"/>
</dbReference>
<dbReference type="InterPro" id="IPR029472">
    <property type="entry name" value="Copia-like_N"/>
</dbReference>
<evidence type="ECO:0000256" key="6">
    <source>
        <dbReference type="ARBA" id="ARBA00023136"/>
    </source>
</evidence>
<dbReference type="eggNOG" id="KOG0504">
    <property type="taxonomic scope" value="Eukaryota"/>
</dbReference>
<feature type="compositionally biased region" description="Gly residues" evidence="8">
    <location>
        <begin position="288"/>
        <end position="298"/>
    </location>
</feature>
<dbReference type="InterPro" id="IPR036770">
    <property type="entry name" value="Ankyrin_rpt-contain_sf"/>
</dbReference>
<feature type="domain" description="Retrotransposon Copia-like N-terminal" evidence="11">
    <location>
        <begin position="76"/>
        <end position="114"/>
    </location>
</feature>
<dbReference type="PROSITE" id="PS50297">
    <property type="entry name" value="ANK_REP_REGION"/>
    <property type="match status" value="1"/>
</dbReference>
<keyword evidence="5 7" id="KW-0040">ANK repeat</keyword>
<keyword evidence="3" id="KW-0677">Repeat</keyword>
<sequence length="1103" mass="120250">MLSTNHVLISVNNQDNLPVSGYVIATPWGCSRLYNTQASTRQSETFLHMVSEPKNLHPDPSMASSSSLSSPSLNNQSVSEKLTKANHVLWKAQVLAALRGAQMAGFLDGTAAAPSSTIVVTKDDGKTTEKIPNPALPQWKAQEQQVLSYLLSSLSREVLTQVATLTSATEVWTAIQELFAGQSRARVINTRMALSSTVKGNQTVAQYFGKMKSLADEMASAGKPLDDEDLVSYVLAGLDFDYNPVVSSVAGRSEPITPSELYALLVGFENRLELLQNTSQSSANSVSRGGGRGGTGGGRDGRGRGRALRNFADVVEKLLEISDAAHGGPGDQNAMHAAVRNGNPDVAKRIMEGRPWLAREEIGDKKMTPVYIAASAGKIDVLTVMLEHDRSLGYLLSKEGHPLLSIAAGKGHVTVARAILNHCPDAPYCNQDNWTCLHVAAQNGHMEFVQFVLESQELRHLGNVQNNYGETALHTAAKKESSRIMSALLLHQGIDVTLLDNKGQTASMVLAAAKKEDSSNSIWIPDRKAGAGSAEATGMDRRLLQAAISGDTTSMVLQEGQHEPGLLIGTTPEGNTCLHIASAHGHLGFCTHILEMNKSLLDAVNADGETPLLAAVRNGQVSLASFLLSYCRNLHMSATITKQDKHGCNALHHAIRSGHEELALALIQEEPALTKAVNKYDESPMFIAVMRNFKNIFEKLLEIPDSADGGTYGYNALHAAFRNNNADIAIKIVQARPKLARQESNGQSTAMHFGVLENKIGVLRVLLEYDFSLGYLVCTDGVPLLSSAAFRGHVEVAREILRHCPDAPFLDQTDGTTCLHTAVQEGQTKFVDFVVQSNELRKIINIRDKDGDTALHYAIRKCYPKIVAILLKHQDRDVTMLSNSGCPPIWVPDDAVDHAKTLNWNEVSMLMLEADPEDKGEIYNLNKSIKHQVIENSRKDIRSLTQTYASNTSLVAILIATITFAAAFTLPGGYSNDVGSEGLPIMGRKLAFQAFLIFDTLAICTSLTVAFICIIARWEDLEFLLYYRSFTKKLMWFAYMATTAAFATGLYTVLAPHLPWLAIAICVVSFLLPFITKLVGEWPILKLRIRLRGTYESELLDLV</sequence>
<keyword evidence="2 9" id="KW-0812">Transmembrane</keyword>
<dbReference type="AlphaFoldDB" id="J3N0V6"/>
<accession>J3N0V6</accession>
<dbReference type="SUPFAM" id="SSF48403">
    <property type="entry name" value="Ankyrin repeat"/>
    <property type="match status" value="2"/>
</dbReference>
<dbReference type="Pfam" id="PF13962">
    <property type="entry name" value="PGG"/>
    <property type="match status" value="1"/>
</dbReference>
<dbReference type="Proteomes" id="UP000006038">
    <property type="component" value="Chromosome 10"/>
</dbReference>
<evidence type="ECO:0000256" key="7">
    <source>
        <dbReference type="PROSITE-ProRule" id="PRU00023"/>
    </source>
</evidence>
<feature type="repeat" description="ANK" evidence="7">
    <location>
        <begin position="607"/>
        <end position="639"/>
    </location>
</feature>
<dbReference type="PROSITE" id="PS50088">
    <property type="entry name" value="ANK_REPEAT"/>
    <property type="match status" value="2"/>
</dbReference>
<evidence type="ECO:0000256" key="9">
    <source>
        <dbReference type="SAM" id="Phobius"/>
    </source>
</evidence>
<feature type="compositionally biased region" description="Low complexity" evidence="8">
    <location>
        <begin position="60"/>
        <end position="77"/>
    </location>
</feature>
<feature type="transmembrane region" description="Helical" evidence="9">
    <location>
        <begin position="1060"/>
        <end position="1080"/>
    </location>
</feature>
<dbReference type="GO" id="GO:0005886">
    <property type="term" value="C:plasma membrane"/>
    <property type="evidence" value="ECO:0007669"/>
    <property type="project" value="TreeGrafter"/>
</dbReference>
<dbReference type="FunFam" id="1.25.40.20:FF:000486">
    <property type="entry name" value="Ankyrin repeat family protein"/>
    <property type="match status" value="1"/>
</dbReference>
<evidence type="ECO:0000256" key="4">
    <source>
        <dbReference type="ARBA" id="ARBA00022989"/>
    </source>
</evidence>
<dbReference type="SMART" id="SM00248">
    <property type="entry name" value="ANK"/>
    <property type="match status" value="14"/>
</dbReference>
<keyword evidence="4 9" id="KW-1133">Transmembrane helix</keyword>
<evidence type="ECO:0000256" key="8">
    <source>
        <dbReference type="SAM" id="MobiDB-lite"/>
    </source>
</evidence>
<dbReference type="HOGENOM" id="CLU_282919_0_0_1"/>
<protein>
    <submittedName>
        <fullName evidence="12">Uncharacterized protein</fullName>
    </submittedName>
</protein>
<reference evidence="12" key="1">
    <citation type="journal article" date="2013" name="Nat. Commun.">
        <title>Whole-genome sequencing of Oryza brachyantha reveals mechanisms underlying Oryza genome evolution.</title>
        <authorList>
            <person name="Chen J."/>
            <person name="Huang Q."/>
            <person name="Gao D."/>
            <person name="Wang J."/>
            <person name="Lang Y."/>
            <person name="Liu T."/>
            <person name="Li B."/>
            <person name="Bai Z."/>
            <person name="Luis Goicoechea J."/>
            <person name="Liang C."/>
            <person name="Chen C."/>
            <person name="Zhang W."/>
            <person name="Sun S."/>
            <person name="Liao Y."/>
            <person name="Zhang X."/>
            <person name="Yang L."/>
            <person name="Song C."/>
            <person name="Wang M."/>
            <person name="Shi J."/>
            <person name="Liu G."/>
            <person name="Liu J."/>
            <person name="Zhou H."/>
            <person name="Zhou W."/>
            <person name="Yu Q."/>
            <person name="An N."/>
            <person name="Chen Y."/>
            <person name="Cai Q."/>
            <person name="Wang B."/>
            <person name="Liu B."/>
            <person name="Min J."/>
            <person name="Huang Y."/>
            <person name="Wu H."/>
            <person name="Li Z."/>
            <person name="Zhang Y."/>
            <person name="Yin Y."/>
            <person name="Song W."/>
            <person name="Jiang J."/>
            <person name="Jackson S.A."/>
            <person name="Wing R.A."/>
            <person name="Wang J."/>
            <person name="Chen M."/>
        </authorList>
    </citation>
    <scope>NUCLEOTIDE SEQUENCE [LARGE SCALE GENOMIC DNA]</scope>
    <source>
        <strain evidence="12">cv. IRGC 101232</strain>
    </source>
</reference>